<evidence type="ECO:0000313" key="4">
    <source>
        <dbReference type="Proteomes" id="UP000001292"/>
    </source>
</evidence>
<evidence type="ECO:0000256" key="1">
    <source>
        <dbReference type="SAM" id="SignalP"/>
    </source>
</evidence>
<dbReference type="Proteomes" id="UP000001292">
    <property type="component" value="Unassembled WGS sequence"/>
</dbReference>
<dbReference type="PANTHER" id="PTHR45828:SF42">
    <property type="entry name" value="DEFENSE PROTEIN L(2)34FC"/>
    <property type="match status" value="1"/>
</dbReference>
<dbReference type="InterPro" id="IPR042307">
    <property type="entry name" value="Reeler_sf"/>
</dbReference>
<dbReference type="PANTHER" id="PTHR45828">
    <property type="entry name" value="CYTOCHROME B561/FERRIC REDUCTASE TRANSMEMBRANE"/>
    <property type="match status" value="1"/>
</dbReference>
<dbReference type="FunFam" id="2.60.40.4060:FF:000008">
    <property type="entry name" value="Defense protein l(2)34Fc"/>
    <property type="match status" value="1"/>
</dbReference>
<dbReference type="InterPro" id="IPR002861">
    <property type="entry name" value="Reeler_dom"/>
</dbReference>
<dbReference type="PhylomeDB" id="B4HXG2"/>
<dbReference type="OMA" id="WINVRSN"/>
<dbReference type="GO" id="GO:0016020">
    <property type="term" value="C:membrane"/>
    <property type="evidence" value="ECO:0007669"/>
    <property type="project" value="TreeGrafter"/>
</dbReference>
<dbReference type="PROSITE" id="PS51019">
    <property type="entry name" value="REELIN"/>
    <property type="match status" value="1"/>
</dbReference>
<dbReference type="EMBL" id="CH480818">
    <property type="protein sequence ID" value="EDW51742.1"/>
    <property type="molecule type" value="Genomic_DNA"/>
</dbReference>
<evidence type="ECO:0000259" key="2">
    <source>
        <dbReference type="PROSITE" id="PS51019"/>
    </source>
</evidence>
<dbReference type="CDD" id="cd08544">
    <property type="entry name" value="Reeler"/>
    <property type="match status" value="1"/>
</dbReference>
<dbReference type="GO" id="GO:0050777">
    <property type="term" value="P:negative regulation of immune response"/>
    <property type="evidence" value="ECO:0007669"/>
    <property type="project" value="EnsemblMetazoa"/>
</dbReference>
<feature type="chain" id="PRO_5002806305" evidence="1">
    <location>
        <begin position="22"/>
        <end position="163"/>
    </location>
</feature>
<proteinExistence type="predicted"/>
<dbReference type="Pfam" id="PF02014">
    <property type="entry name" value="Reeler"/>
    <property type="match status" value="1"/>
</dbReference>
<keyword evidence="1" id="KW-0732">Signal</keyword>
<dbReference type="InterPro" id="IPR051237">
    <property type="entry name" value="Ferric-chelate_Red/DefProt"/>
</dbReference>
<name>B4HXG2_DROSE</name>
<dbReference type="GO" id="GO:0042832">
    <property type="term" value="P:defense response to protozoan"/>
    <property type="evidence" value="ECO:0007669"/>
    <property type="project" value="EnsemblMetazoa"/>
</dbReference>
<accession>B4HXG2</accession>
<dbReference type="AlphaFoldDB" id="B4HXG2"/>
<feature type="domain" description="Reelin" evidence="2">
    <location>
        <begin position="8"/>
        <end position="163"/>
    </location>
</feature>
<dbReference type="HOGENOM" id="CLU_091827_2_0_1"/>
<gene>
    <name evidence="3" type="primary">Dsec\GM14866</name>
    <name evidence="3" type="ORF">Dsec_GM14866</name>
</gene>
<protein>
    <submittedName>
        <fullName evidence="3">GM14866</fullName>
    </submittedName>
</protein>
<sequence>MTGNMFRLLVLAACLAISVHGYSDGAPKAACRDLTPQHGAKLQVTKPPYSISGPSHVRSDQKLTLTLGGDEFLGFMIQARDGQNRVVGQFQVVDSVHSQTLDCSGKDDTITHLSAQKGKPLTGITFEWIPPAGYKGNVKFMATVVQTGFVYWVGRVTKDIDVE</sequence>
<dbReference type="Gene3D" id="2.60.40.4060">
    <property type="entry name" value="Reeler domain"/>
    <property type="match status" value="1"/>
</dbReference>
<organism evidence="4">
    <name type="scientific">Drosophila sechellia</name>
    <name type="common">Fruit fly</name>
    <dbReference type="NCBI Taxonomy" id="7238"/>
    <lineage>
        <taxon>Eukaryota</taxon>
        <taxon>Metazoa</taxon>
        <taxon>Ecdysozoa</taxon>
        <taxon>Arthropoda</taxon>
        <taxon>Hexapoda</taxon>
        <taxon>Insecta</taxon>
        <taxon>Pterygota</taxon>
        <taxon>Neoptera</taxon>
        <taxon>Endopterygota</taxon>
        <taxon>Diptera</taxon>
        <taxon>Brachycera</taxon>
        <taxon>Muscomorpha</taxon>
        <taxon>Ephydroidea</taxon>
        <taxon>Drosophilidae</taxon>
        <taxon>Drosophila</taxon>
        <taxon>Sophophora</taxon>
    </lineage>
</organism>
<dbReference type="STRING" id="7238.B4HXG2"/>
<dbReference type="SMR" id="B4HXG2"/>
<reference evidence="3 4" key="1">
    <citation type="journal article" date="2007" name="Nature">
        <title>Evolution of genes and genomes on the Drosophila phylogeny.</title>
        <authorList>
            <consortium name="Drosophila 12 Genomes Consortium"/>
            <person name="Clark A.G."/>
            <person name="Eisen M.B."/>
            <person name="Smith D.R."/>
            <person name="Bergman C.M."/>
            <person name="Oliver B."/>
            <person name="Markow T.A."/>
            <person name="Kaufman T.C."/>
            <person name="Kellis M."/>
            <person name="Gelbart W."/>
            <person name="Iyer V.N."/>
            <person name="Pollard D.A."/>
            <person name="Sackton T.B."/>
            <person name="Larracuente A.M."/>
            <person name="Singh N.D."/>
            <person name="Abad J.P."/>
            <person name="Abt D.N."/>
            <person name="Adryan B."/>
            <person name="Aguade M."/>
            <person name="Akashi H."/>
            <person name="Anderson W.W."/>
            <person name="Aquadro C.F."/>
            <person name="Ardell D.H."/>
            <person name="Arguello R."/>
            <person name="Artieri C.G."/>
            <person name="Barbash D.A."/>
            <person name="Barker D."/>
            <person name="Barsanti P."/>
            <person name="Batterham P."/>
            <person name="Batzoglou S."/>
            <person name="Begun D."/>
            <person name="Bhutkar A."/>
            <person name="Blanco E."/>
            <person name="Bosak S.A."/>
            <person name="Bradley R.K."/>
            <person name="Brand A.D."/>
            <person name="Brent M.R."/>
            <person name="Brooks A.N."/>
            <person name="Brown R.H."/>
            <person name="Butlin R.K."/>
            <person name="Caggese C."/>
            <person name="Calvi B.R."/>
            <person name="Bernardo de Carvalho A."/>
            <person name="Caspi A."/>
            <person name="Castrezana S."/>
            <person name="Celniker S.E."/>
            <person name="Chang J.L."/>
            <person name="Chapple C."/>
            <person name="Chatterji S."/>
            <person name="Chinwalla A."/>
            <person name="Civetta A."/>
            <person name="Clifton S.W."/>
            <person name="Comeron J.M."/>
            <person name="Costello J.C."/>
            <person name="Coyne J.A."/>
            <person name="Daub J."/>
            <person name="David R.G."/>
            <person name="Delcher A.L."/>
            <person name="Delehaunty K."/>
            <person name="Do C.B."/>
            <person name="Ebling H."/>
            <person name="Edwards K."/>
            <person name="Eickbush T."/>
            <person name="Evans J.D."/>
            <person name="Filipski A."/>
            <person name="Findeiss S."/>
            <person name="Freyhult E."/>
            <person name="Fulton L."/>
            <person name="Fulton R."/>
            <person name="Garcia A.C."/>
            <person name="Gardiner A."/>
            <person name="Garfield D.A."/>
            <person name="Garvin B.E."/>
            <person name="Gibson G."/>
            <person name="Gilbert D."/>
            <person name="Gnerre S."/>
            <person name="Godfrey J."/>
            <person name="Good R."/>
            <person name="Gotea V."/>
            <person name="Gravely B."/>
            <person name="Greenberg A.J."/>
            <person name="Griffiths-Jones S."/>
            <person name="Gross S."/>
            <person name="Guigo R."/>
            <person name="Gustafson E.A."/>
            <person name="Haerty W."/>
            <person name="Hahn M.W."/>
            <person name="Halligan D.L."/>
            <person name="Halpern A.L."/>
            <person name="Halter G.M."/>
            <person name="Han M.V."/>
            <person name="Heger A."/>
            <person name="Hillier L."/>
            <person name="Hinrichs A.S."/>
            <person name="Holmes I."/>
            <person name="Hoskins R.A."/>
            <person name="Hubisz M.J."/>
            <person name="Hultmark D."/>
            <person name="Huntley M.A."/>
            <person name="Jaffe D.B."/>
            <person name="Jagadeeshan S."/>
            <person name="Jeck W.R."/>
            <person name="Johnson J."/>
            <person name="Jones C.D."/>
            <person name="Jordan W.C."/>
            <person name="Karpen G.H."/>
            <person name="Kataoka E."/>
            <person name="Keightley P.D."/>
            <person name="Kheradpour P."/>
            <person name="Kirkness E.F."/>
            <person name="Koerich L.B."/>
            <person name="Kristiansen K."/>
            <person name="Kudrna D."/>
            <person name="Kulathinal R.J."/>
            <person name="Kumar S."/>
            <person name="Kwok R."/>
            <person name="Lander E."/>
            <person name="Langley C.H."/>
            <person name="Lapoint R."/>
            <person name="Lazzaro B.P."/>
            <person name="Lee S.J."/>
            <person name="Levesque L."/>
            <person name="Li R."/>
            <person name="Lin C.F."/>
            <person name="Lin M.F."/>
            <person name="Lindblad-Toh K."/>
            <person name="Llopart A."/>
            <person name="Long M."/>
            <person name="Low L."/>
            <person name="Lozovsky E."/>
            <person name="Lu J."/>
            <person name="Luo M."/>
            <person name="Machado C.A."/>
            <person name="Makalowski W."/>
            <person name="Marzo M."/>
            <person name="Matsuda M."/>
            <person name="Matzkin L."/>
            <person name="McAllister B."/>
            <person name="McBride C.S."/>
            <person name="McKernan B."/>
            <person name="McKernan K."/>
            <person name="Mendez-Lago M."/>
            <person name="Minx P."/>
            <person name="Mollenhauer M.U."/>
            <person name="Montooth K."/>
            <person name="Mount S.M."/>
            <person name="Mu X."/>
            <person name="Myers E."/>
            <person name="Negre B."/>
            <person name="Newfeld S."/>
            <person name="Nielsen R."/>
            <person name="Noor M.A."/>
            <person name="O'Grady P."/>
            <person name="Pachter L."/>
            <person name="Papaceit M."/>
            <person name="Parisi M.J."/>
            <person name="Parisi M."/>
            <person name="Parts L."/>
            <person name="Pedersen J.S."/>
            <person name="Pesole G."/>
            <person name="Phillippy A.M."/>
            <person name="Ponting C.P."/>
            <person name="Pop M."/>
            <person name="Porcelli D."/>
            <person name="Powell J.R."/>
            <person name="Prohaska S."/>
            <person name="Pruitt K."/>
            <person name="Puig M."/>
            <person name="Quesneville H."/>
            <person name="Ram K.R."/>
            <person name="Rand D."/>
            <person name="Rasmussen M.D."/>
            <person name="Reed L.K."/>
            <person name="Reenan R."/>
            <person name="Reily A."/>
            <person name="Remington K.A."/>
            <person name="Rieger T.T."/>
            <person name="Ritchie M.G."/>
            <person name="Robin C."/>
            <person name="Rogers Y.H."/>
            <person name="Rohde C."/>
            <person name="Rozas J."/>
            <person name="Rubenfield M.J."/>
            <person name="Ruiz A."/>
            <person name="Russo S."/>
            <person name="Salzberg S.L."/>
            <person name="Sanchez-Gracia A."/>
            <person name="Saranga D.J."/>
            <person name="Sato H."/>
            <person name="Schaeffer S.W."/>
            <person name="Schatz M.C."/>
            <person name="Schlenke T."/>
            <person name="Schwartz R."/>
            <person name="Segarra C."/>
            <person name="Singh R.S."/>
            <person name="Sirot L."/>
            <person name="Sirota M."/>
            <person name="Sisneros N.B."/>
            <person name="Smith C.D."/>
            <person name="Smith T.F."/>
            <person name="Spieth J."/>
            <person name="Stage D.E."/>
            <person name="Stark A."/>
            <person name="Stephan W."/>
            <person name="Strausberg R.L."/>
            <person name="Strempel S."/>
            <person name="Sturgill D."/>
            <person name="Sutton G."/>
            <person name="Sutton G.G."/>
            <person name="Tao W."/>
            <person name="Teichmann S."/>
            <person name="Tobari Y.N."/>
            <person name="Tomimura Y."/>
            <person name="Tsolas J.M."/>
            <person name="Valente V.L."/>
            <person name="Venter E."/>
            <person name="Venter J.C."/>
            <person name="Vicario S."/>
            <person name="Vieira F.G."/>
            <person name="Vilella A.J."/>
            <person name="Villasante A."/>
            <person name="Walenz B."/>
            <person name="Wang J."/>
            <person name="Wasserman M."/>
            <person name="Watts T."/>
            <person name="Wilson D."/>
            <person name="Wilson R.K."/>
            <person name="Wing R.A."/>
            <person name="Wolfner M.F."/>
            <person name="Wong A."/>
            <person name="Wong G.K."/>
            <person name="Wu C.I."/>
            <person name="Wu G."/>
            <person name="Yamamoto D."/>
            <person name="Yang H.P."/>
            <person name="Yang S.P."/>
            <person name="Yorke J.A."/>
            <person name="Yoshida K."/>
            <person name="Zdobnov E."/>
            <person name="Zhang P."/>
            <person name="Zhang Y."/>
            <person name="Zimin A.V."/>
            <person name="Baldwin J."/>
            <person name="Abdouelleil A."/>
            <person name="Abdulkadir J."/>
            <person name="Abebe A."/>
            <person name="Abera B."/>
            <person name="Abreu J."/>
            <person name="Acer S.C."/>
            <person name="Aftuck L."/>
            <person name="Alexander A."/>
            <person name="An P."/>
            <person name="Anderson E."/>
            <person name="Anderson S."/>
            <person name="Arachi H."/>
            <person name="Azer M."/>
            <person name="Bachantsang P."/>
            <person name="Barry A."/>
            <person name="Bayul T."/>
            <person name="Berlin A."/>
            <person name="Bessette D."/>
            <person name="Bloom T."/>
            <person name="Blye J."/>
            <person name="Boguslavskiy L."/>
            <person name="Bonnet C."/>
            <person name="Boukhgalter B."/>
            <person name="Bourzgui I."/>
            <person name="Brown A."/>
            <person name="Cahill P."/>
            <person name="Channer S."/>
            <person name="Cheshatsang Y."/>
            <person name="Chuda L."/>
            <person name="Citroen M."/>
            <person name="Collymore A."/>
            <person name="Cooke P."/>
            <person name="Costello M."/>
            <person name="D'Aco K."/>
            <person name="Daza R."/>
            <person name="De Haan G."/>
            <person name="DeGray S."/>
            <person name="DeMaso C."/>
            <person name="Dhargay N."/>
            <person name="Dooley K."/>
            <person name="Dooley E."/>
            <person name="Doricent M."/>
            <person name="Dorje P."/>
            <person name="Dorjee K."/>
            <person name="Dupes A."/>
            <person name="Elong R."/>
            <person name="Falk J."/>
            <person name="Farina A."/>
            <person name="Faro S."/>
            <person name="Ferguson D."/>
            <person name="Fisher S."/>
            <person name="Foley C.D."/>
            <person name="Franke A."/>
            <person name="Friedrich D."/>
            <person name="Gadbois L."/>
            <person name="Gearin G."/>
            <person name="Gearin C.R."/>
            <person name="Giannoukos G."/>
            <person name="Goode T."/>
            <person name="Graham J."/>
            <person name="Grandbois E."/>
            <person name="Grewal S."/>
            <person name="Gyaltsen K."/>
            <person name="Hafez N."/>
            <person name="Hagos B."/>
            <person name="Hall J."/>
            <person name="Henson C."/>
            <person name="Hollinger A."/>
            <person name="Honan T."/>
            <person name="Huard M.D."/>
            <person name="Hughes L."/>
            <person name="Hurhula B."/>
            <person name="Husby M.E."/>
            <person name="Kamat A."/>
            <person name="Kanga B."/>
            <person name="Kashin S."/>
            <person name="Khazanovich D."/>
            <person name="Kisner P."/>
            <person name="Lance K."/>
            <person name="Lara M."/>
            <person name="Lee W."/>
            <person name="Lennon N."/>
            <person name="Letendre F."/>
            <person name="LeVine R."/>
            <person name="Lipovsky A."/>
            <person name="Liu X."/>
            <person name="Liu J."/>
            <person name="Liu S."/>
            <person name="Lokyitsang T."/>
            <person name="Lokyitsang Y."/>
            <person name="Lubonja R."/>
            <person name="Lui A."/>
            <person name="MacDonald P."/>
            <person name="Magnisalis V."/>
            <person name="Maru K."/>
            <person name="Matthews C."/>
            <person name="McCusker W."/>
            <person name="McDonough S."/>
            <person name="Mehta T."/>
            <person name="Meldrim J."/>
            <person name="Meneus L."/>
            <person name="Mihai O."/>
            <person name="Mihalev A."/>
            <person name="Mihova T."/>
            <person name="Mittelman R."/>
            <person name="Mlenga V."/>
            <person name="Montmayeur A."/>
            <person name="Mulrain L."/>
            <person name="Navidi A."/>
            <person name="Naylor J."/>
            <person name="Negash T."/>
            <person name="Nguyen T."/>
            <person name="Nguyen N."/>
            <person name="Nicol R."/>
            <person name="Norbu C."/>
            <person name="Norbu N."/>
            <person name="Novod N."/>
            <person name="O'Neill B."/>
            <person name="Osman S."/>
            <person name="Markiewicz E."/>
            <person name="Oyono O.L."/>
            <person name="Patti C."/>
            <person name="Phunkhang P."/>
            <person name="Pierre F."/>
            <person name="Priest M."/>
            <person name="Raghuraman S."/>
            <person name="Rege F."/>
            <person name="Reyes R."/>
            <person name="Rise C."/>
            <person name="Rogov P."/>
            <person name="Ross K."/>
            <person name="Ryan E."/>
            <person name="Settipalli S."/>
            <person name="Shea T."/>
            <person name="Sherpa N."/>
            <person name="Shi L."/>
            <person name="Shih D."/>
            <person name="Sparrow T."/>
            <person name="Spaulding J."/>
            <person name="Stalker J."/>
            <person name="Stange-Thomann N."/>
            <person name="Stavropoulos S."/>
            <person name="Stone C."/>
            <person name="Strader C."/>
            <person name="Tesfaye S."/>
            <person name="Thomson T."/>
            <person name="Thoulutsang Y."/>
            <person name="Thoulutsang D."/>
            <person name="Topham K."/>
            <person name="Topping I."/>
            <person name="Tsamla T."/>
            <person name="Vassiliev H."/>
            <person name="Vo A."/>
            <person name="Wangchuk T."/>
            <person name="Wangdi T."/>
            <person name="Weiand M."/>
            <person name="Wilkinson J."/>
            <person name="Wilson A."/>
            <person name="Yadav S."/>
            <person name="Young G."/>
            <person name="Yu Q."/>
            <person name="Zembek L."/>
            <person name="Zhong D."/>
            <person name="Zimmer A."/>
            <person name="Zwirko Z."/>
            <person name="Jaffe D.B."/>
            <person name="Alvarez P."/>
            <person name="Brockman W."/>
            <person name="Butler J."/>
            <person name="Chin C."/>
            <person name="Gnerre S."/>
            <person name="Grabherr M."/>
            <person name="Kleber M."/>
            <person name="Mauceli E."/>
            <person name="MacCallum I."/>
        </authorList>
    </citation>
    <scope>NUCLEOTIDE SEQUENCE [LARGE SCALE GENOMIC DNA]</scope>
    <source>
        <strain evidence="4">Rob3c / Tucson 14021-0248.25</strain>
    </source>
</reference>
<keyword evidence="4" id="KW-1185">Reference proteome</keyword>
<evidence type="ECO:0000313" key="3">
    <source>
        <dbReference type="EMBL" id="EDW51742.1"/>
    </source>
</evidence>
<feature type="signal peptide" evidence="1">
    <location>
        <begin position="1"/>
        <end position="21"/>
    </location>
</feature>